<name>A0A087LZY1_9HYPH</name>
<feature type="domain" description="NAD-dependent epimerase/dehydratase" evidence="3">
    <location>
        <begin position="5"/>
        <end position="242"/>
    </location>
</feature>
<dbReference type="PANTHER" id="PTHR10366">
    <property type="entry name" value="NAD DEPENDENT EPIMERASE/DEHYDRATASE"/>
    <property type="match status" value="1"/>
</dbReference>
<dbReference type="STRING" id="46914.JP75_16475"/>
<organism evidence="4 5">
    <name type="scientific">Devosia riboflavina</name>
    <dbReference type="NCBI Taxonomy" id="46914"/>
    <lineage>
        <taxon>Bacteria</taxon>
        <taxon>Pseudomonadati</taxon>
        <taxon>Pseudomonadota</taxon>
        <taxon>Alphaproteobacteria</taxon>
        <taxon>Hyphomicrobiales</taxon>
        <taxon>Devosiaceae</taxon>
        <taxon>Devosia</taxon>
    </lineage>
</organism>
<evidence type="ECO:0000259" key="3">
    <source>
        <dbReference type="Pfam" id="PF01370"/>
    </source>
</evidence>
<protein>
    <submittedName>
        <fullName evidence="4">Epimerase</fullName>
    </submittedName>
</protein>
<evidence type="ECO:0000313" key="5">
    <source>
        <dbReference type="Proteomes" id="UP000028981"/>
    </source>
</evidence>
<evidence type="ECO:0000256" key="2">
    <source>
        <dbReference type="ARBA" id="ARBA00023445"/>
    </source>
</evidence>
<dbReference type="GO" id="GO:0016616">
    <property type="term" value="F:oxidoreductase activity, acting on the CH-OH group of donors, NAD or NADP as acceptor"/>
    <property type="evidence" value="ECO:0007669"/>
    <property type="project" value="TreeGrafter"/>
</dbReference>
<dbReference type="OrthoDB" id="9778052at2"/>
<accession>A0A087LZY1</accession>
<dbReference type="InterPro" id="IPR050425">
    <property type="entry name" value="NAD(P)_dehydrat-like"/>
</dbReference>
<comment type="similarity">
    <text evidence="2">Belongs to the NAD(P)-dependent epimerase/dehydratase family. Dihydroflavonol-4-reductase subfamily.</text>
</comment>
<reference evidence="4 5" key="1">
    <citation type="submission" date="2014-08" db="EMBL/GenBank/DDBJ databases">
        <authorList>
            <person name="Hassan Y.I."/>
            <person name="Lepp D."/>
            <person name="Zhou T."/>
        </authorList>
    </citation>
    <scope>NUCLEOTIDE SEQUENCE [LARGE SCALE GENOMIC DNA]</scope>
    <source>
        <strain evidence="4 5">IFO13584</strain>
    </source>
</reference>
<dbReference type="FunFam" id="3.40.50.720:FF:000336">
    <property type="entry name" value="Aldehyde reductase"/>
    <property type="match status" value="1"/>
</dbReference>
<evidence type="ECO:0000313" key="4">
    <source>
        <dbReference type="EMBL" id="KFL30184.1"/>
    </source>
</evidence>
<dbReference type="AlphaFoldDB" id="A0A087LZY1"/>
<keyword evidence="5" id="KW-1185">Reference proteome</keyword>
<dbReference type="EMBL" id="JQGC01000015">
    <property type="protein sequence ID" value="KFL30184.1"/>
    <property type="molecule type" value="Genomic_DNA"/>
</dbReference>
<sequence length="335" mass="36627">MSETVLVTGGNGYVGGWCIVELLRTGYRVRTTLRDLGKAEKLRGIIAASGEDTTKLEFAAVDLMRDAGWPEALAGCSFVLHVASPLGGGAKLDRDALVAPARDGTLRVLRFAKQAGIRRVVMTSAAAAARSPLASGRVSDETVWADPDDPQFDAYRRSKILAERAAWDFMRREGQGMELVTILPGAVFGPVLSADNLGSVDIIKGLVEGRPPAMPRLGFWVVDVRDLAQLHVRALSQPEAAGQRYIAAGEFLWMEEMAARLRYRLGARGTKISRRRLPTWLVRLLLPFMPNLRTLAPLLGKKFELSTAKARRELDFTPRPASDTLFDCAESLVAK</sequence>
<dbReference type="RefSeq" id="WP_035084835.1">
    <property type="nucleotide sequence ID" value="NZ_JQGC01000015.1"/>
</dbReference>
<evidence type="ECO:0000256" key="1">
    <source>
        <dbReference type="ARBA" id="ARBA00023002"/>
    </source>
</evidence>
<dbReference type="CDD" id="cd05227">
    <property type="entry name" value="AR_SDR_e"/>
    <property type="match status" value="1"/>
</dbReference>
<gene>
    <name evidence="4" type="ORF">JP75_16475</name>
</gene>
<dbReference type="InterPro" id="IPR036291">
    <property type="entry name" value="NAD(P)-bd_dom_sf"/>
</dbReference>
<dbReference type="InterPro" id="IPR001509">
    <property type="entry name" value="Epimerase_deHydtase"/>
</dbReference>
<dbReference type="SUPFAM" id="SSF51735">
    <property type="entry name" value="NAD(P)-binding Rossmann-fold domains"/>
    <property type="match status" value="1"/>
</dbReference>
<comment type="caution">
    <text evidence="4">The sequence shown here is derived from an EMBL/GenBank/DDBJ whole genome shotgun (WGS) entry which is preliminary data.</text>
</comment>
<proteinExistence type="inferred from homology"/>
<dbReference type="Pfam" id="PF01370">
    <property type="entry name" value="Epimerase"/>
    <property type="match status" value="1"/>
</dbReference>
<dbReference type="Gene3D" id="3.40.50.720">
    <property type="entry name" value="NAD(P)-binding Rossmann-like Domain"/>
    <property type="match status" value="1"/>
</dbReference>
<dbReference type="PANTHER" id="PTHR10366:SF564">
    <property type="entry name" value="STEROL-4-ALPHA-CARBOXYLATE 3-DEHYDROGENASE, DECARBOXYLATING"/>
    <property type="match status" value="1"/>
</dbReference>
<dbReference type="Proteomes" id="UP000028981">
    <property type="component" value="Unassembled WGS sequence"/>
</dbReference>
<keyword evidence="1" id="KW-0560">Oxidoreductase</keyword>